<dbReference type="SUPFAM" id="SSF55874">
    <property type="entry name" value="ATPase domain of HSP90 chaperone/DNA topoisomerase II/histidine kinase"/>
    <property type="match status" value="1"/>
</dbReference>
<feature type="non-terminal residue" evidence="6">
    <location>
        <position position="1"/>
    </location>
</feature>
<dbReference type="RefSeq" id="WP_147331904.1">
    <property type="nucleotide sequence ID" value="NZ_QVLU01000028.1"/>
</dbReference>
<proteinExistence type="predicted"/>
<keyword evidence="4" id="KW-0812">Transmembrane</keyword>
<evidence type="ECO:0000313" key="7">
    <source>
        <dbReference type="Proteomes" id="UP000261166"/>
    </source>
</evidence>
<dbReference type="Gene3D" id="6.10.340.10">
    <property type="match status" value="1"/>
</dbReference>
<gene>
    <name evidence="6" type="ORF">DWY69_24055</name>
</gene>
<dbReference type="InterPro" id="IPR050640">
    <property type="entry name" value="Bact_2-comp_sensor_kinase"/>
</dbReference>
<dbReference type="GO" id="GO:0000155">
    <property type="term" value="F:phosphorelay sensor kinase activity"/>
    <property type="evidence" value="ECO:0007669"/>
    <property type="project" value="InterPro"/>
</dbReference>
<organism evidence="6 7">
    <name type="scientific">Eisenbergiella massiliensis</name>
    <dbReference type="NCBI Taxonomy" id="1720294"/>
    <lineage>
        <taxon>Bacteria</taxon>
        <taxon>Bacillati</taxon>
        <taxon>Bacillota</taxon>
        <taxon>Clostridia</taxon>
        <taxon>Lachnospirales</taxon>
        <taxon>Lachnospiraceae</taxon>
        <taxon>Eisenbergiella</taxon>
    </lineage>
</organism>
<name>A0A3E3IHU3_9FIRM</name>
<dbReference type="InterPro" id="IPR003660">
    <property type="entry name" value="HAMP_dom"/>
</dbReference>
<keyword evidence="2" id="KW-0597">Phosphoprotein</keyword>
<protein>
    <recommendedName>
        <fullName evidence="5">HAMP domain-containing protein</fullName>
    </recommendedName>
</protein>
<dbReference type="GO" id="GO:0016020">
    <property type="term" value="C:membrane"/>
    <property type="evidence" value="ECO:0007669"/>
    <property type="project" value="UniProtKB-SubCell"/>
</dbReference>
<evidence type="ECO:0000313" key="6">
    <source>
        <dbReference type="EMBL" id="RGE66592.1"/>
    </source>
</evidence>
<keyword evidence="4" id="KW-0472">Membrane</keyword>
<dbReference type="InterPro" id="IPR036890">
    <property type="entry name" value="HATPase_C_sf"/>
</dbReference>
<sequence length="553" mass="64851">TVLRGGVGSNASLLPDIREKRYYSEIIEQEQRDRINYLSKNINDELTTLKITASMAVKEDIVQDLYCQYDFVNSYERNKMMEDIRKRCLEIDNLNSFVSSSTLILPGKNLKIDRDGYDIVDEDAYAFLLNGKRNDLIHMENGKAYIFEILNKNYLFDKWSENNILGIFIIELNTGLIRQELQYAKMMDADVLFMTNPDKDTIYFTTGDIAFQNLEPSENKEKILLDGEEYLFMNSKDDGDFFSLYYMQDQGFLHLIQEKMITNILLFAGIIVLTILVAFLLFYKRVFQPLEILLVDAFEQIKESNLSYRIPVTKNNVVFTRLYQNFNYMAERIDTLVSRELKQEILVNQANYKHLQAQINPHFMYNSYFLLYRMIKRGDKEGSLLVCENLGKFFKYINRDSGENKSLSDEISHARSYAIIQGYRYQGIIHVDFPELPQRYNYIVVPRLIIQPLIENVFKYVVSELEEEEEVKLKVSYEEADEELLIHVENSGRMEEKQLEEIRKKLYGAKKEEDITALMNINTRLNVFFGQERSLETDKSVLGGLKVSLHVRL</sequence>
<dbReference type="PANTHER" id="PTHR34220:SF7">
    <property type="entry name" value="SENSOR HISTIDINE KINASE YPDA"/>
    <property type="match status" value="1"/>
</dbReference>
<accession>A0A3E3IHU3</accession>
<dbReference type="InterPro" id="IPR010559">
    <property type="entry name" value="Sig_transdc_His_kin_internal"/>
</dbReference>
<comment type="caution">
    <text evidence="6">The sequence shown here is derived from an EMBL/GenBank/DDBJ whole genome shotgun (WGS) entry which is preliminary data.</text>
</comment>
<evidence type="ECO:0000256" key="3">
    <source>
        <dbReference type="ARBA" id="ARBA00022679"/>
    </source>
</evidence>
<dbReference type="CDD" id="cd06225">
    <property type="entry name" value="HAMP"/>
    <property type="match status" value="1"/>
</dbReference>
<evidence type="ECO:0000259" key="5">
    <source>
        <dbReference type="PROSITE" id="PS50885"/>
    </source>
</evidence>
<keyword evidence="4" id="KW-1133">Transmembrane helix</keyword>
<reference evidence="6 7" key="1">
    <citation type="submission" date="2018-08" db="EMBL/GenBank/DDBJ databases">
        <title>A genome reference for cultivated species of the human gut microbiota.</title>
        <authorList>
            <person name="Zou Y."/>
            <person name="Xue W."/>
            <person name="Luo G."/>
        </authorList>
    </citation>
    <scope>NUCLEOTIDE SEQUENCE [LARGE SCALE GENOMIC DNA]</scope>
    <source>
        <strain evidence="6 7">AF26-4BH</strain>
    </source>
</reference>
<evidence type="ECO:0000256" key="4">
    <source>
        <dbReference type="SAM" id="Phobius"/>
    </source>
</evidence>
<dbReference type="Proteomes" id="UP000261166">
    <property type="component" value="Unassembled WGS sequence"/>
</dbReference>
<dbReference type="AlphaFoldDB" id="A0A3E3IHU3"/>
<dbReference type="OrthoDB" id="2062925at2"/>
<dbReference type="EMBL" id="QVLU01000028">
    <property type="protein sequence ID" value="RGE66592.1"/>
    <property type="molecule type" value="Genomic_DNA"/>
</dbReference>
<dbReference type="PANTHER" id="PTHR34220">
    <property type="entry name" value="SENSOR HISTIDINE KINASE YPDA"/>
    <property type="match status" value="1"/>
</dbReference>
<feature type="transmembrane region" description="Helical" evidence="4">
    <location>
        <begin position="264"/>
        <end position="283"/>
    </location>
</feature>
<feature type="domain" description="HAMP" evidence="5">
    <location>
        <begin position="294"/>
        <end position="338"/>
    </location>
</feature>
<evidence type="ECO:0000256" key="1">
    <source>
        <dbReference type="ARBA" id="ARBA00004370"/>
    </source>
</evidence>
<evidence type="ECO:0000256" key="2">
    <source>
        <dbReference type="ARBA" id="ARBA00022553"/>
    </source>
</evidence>
<keyword evidence="3" id="KW-0808">Transferase</keyword>
<comment type="subcellular location">
    <subcellularLocation>
        <location evidence="1">Membrane</location>
    </subcellularLocation>
</comment>
<dbReference type="Pfam" id="PF06580">
    <property type="entry name" value="His_kinase"/>
    <property type="match status" value="1"/>
</dbReference>
<dbReference type="PROSITE" id="PS50885">
    <property type="entry name" value="HAMP"/>
    <property type="match status" value="1"/>
</dbReference>